<dbReference type="Proteomes" id="UP001183176">
    <property type="component" value="Unassembled WGS sequence"/>
</dbReference>
<dbReference type="EMBL" id="JAVREH010000072">
    <property type="protein sequence ID" value="MDT0264133.1"/>
    <property type="molecule type" value="Genomic_DNA"/>
</dbReference>
<gene>
    <name evidence="2" type="ORF">RM423_22440</name>
</gene>
<evidence type="ECO:0000256" key="1">
    <source>
        <dbReference type="SAM" id="MobiDB-lite"/>
    </source>
</evidence>
<keyword evidence="3" id="KW-1185">Reference proteome</keyword>
<organism evidence="2 3">
    <name type="scientific">Jatrophihabitans lederbergiae</name>
    <dbReference type="NCBI Taxonomy" id="3075547"/>
    <lineage>
        <taxon>Bacteria</taxon>
        <taxon>Bacillati</taxon>
        <taxon>Actinomycetota</taxon>
        <taxon>Actinomycetes</taxon>
        <taxon>Jatrophihabitantales</taxon>
        <taxon>Jatrophihabitantaceae</taxon>
        <taxon>Jatrophihabitans</taxon>
    </lineage>
</organism>
<proteinExistence type="predicted"/>
<accession>A0ABU2JHD4</accession>
<reference evidence="3" key="1">
    <citation type="submission" date="2023-07" db="EMBL/GenBank/DDBJ databases">
        <title>30 novel species of actinomycetes from the DSMZ collection.</title>
        <authorList>
            <person name="Nouioui I."/>
        </authorList>
    </citation>
    <scope>NUCLEOTIDE SEQUENCE [LARGE SCALE GENOMIC DNA]</scope>
    <source>
        <strain evidence="3">DSM 44399</strain>
    </source>
</reference>
<dbReference type="RefSeq" id="WP_311425276.1">
    <property type="nucleotide sequence ID" value="NZ_JAVREH010000072.1"/>
</dbReference>
<evidence type="ECO:0000313" key="2">
    <source>
        <dbReference type="EMBL" id="MDT0264133.1"/>
    </source>
</evidence>
<evidence type="ECO:0000313" key="3">
    <source>
        <dbReference type="Proteomes" id="UP001183176"/>
    </source>
</evidence>
<protein>
    <submittedName>
        <fullName evidence="2">Uncharacterized protein</fullName>
    </submittedName>
</protein>
<feature type="region of interest" description="Disordered" evidence="1">
    <location>
        <begin position="1"/>
        <end position="24"/>
    </location>
</feature>
<comment type="caution">
    <text evidence="2">The sequence shown here is derived from an EMBL/GenBank/DDBJ whole genome shotgun (WGS) entry which is preliminary data.</text>
</comment>
<sequence length="115" mass="12374">MKTAAAVLNGHGPTSRGFRQLSPLNPDVQEAGVIVTRWPDNIPSRDALGALAALREDNEGMVLAPLIPERVIVRSARAGEVWWGDYERGAPVAAAFEDLAGQLWPVTDETTRSNA</sequence>
<dbReference type="InterPro" id="IPR027417">
    <property type="entry name" value="P-loop_NTPase"/>
</dbReference>
<dbReference type="SUPFAM" id="SSF52540">
    <property type="entry name" value="P-loop containing nucleoside triphosphate hydrolases"/>
    <property type="match status" value="1"/>
</dbReference>
<name>A0ABU2JHD4_9ACTN</name>